<keyword evidence="7" id="KW-0675">Receptor</keyword>
<keyword evidence="9" id="KW-1071">Ligand-gated ion channel</keyword>
<dbReference type="InterPro" id="IPR001320">
    <property type="entry name" value="Iontro_rcpt_C"/>
</dbReference>
<keyword evidence="6 11" id="KW-0472">Membrane</keyword>
<evidence type="ECO:0000256" key="6">
    <source>
        <dbReference type="ARBA" id="ARBA00023136"/>
    </source>
</evidence>
<sequence>VFFEPFHWHLWLFLVALAILIIVVVYILDRVSWANKQALQKDGTEIKAIGFRDAAWLVFCSFLAVAPAEKIPLSWASRIVVSGWWLCCLLAVSTYTANLAASMTVSRITTAIESVDDVLKHSTLEWGTVEGSVTELLLKKSAVQKHRTLIAKSNPVSTFTDGVEKARNGNYVFLYGVGPLEYAAGQLPCDLIVTNSPLVSFSYALGLRQNSPYTDIINSALLKLHERGHLLTLWDKWSKSGCQSTPSVSTSQVGVKNFVDLIYVILPLIGLSVVVCFFEKWWHKRTQRLIANGFLAGNIAGTIAGTIPGTIAIAGANLKNTNTVTPKSSEVRCNGLSQTTVTPSGLEITDIDQ</sequence>
<feature type="domain" description="Ionotropic glutamate receptor C-terminal" evidence="12">
    <location>
        <begin position="48"/>
        <end position="240"/>
    </location>
</feature>
<reference evidence="13" key="2">
    <citation type="submission" date="2016-09" db="EMBL/GenBank/DDBJ databases">
        <authorList>
            <person name="Capua I."/>
            <person name="De Benedictis P."/>
            <person name="Joannis T."/>
            <person name="Lombin L.H."/>
            <person name="Cattoli G."/>
        </authorList>
    </citation>
    <scope>NUCLEOTIDE SEQUENCE</scope>
    <source>
        <strain evidence="13">15716</strain>
    </source>
</reference>
<keyword evidence="3 11" id="KW-0812">Transmembrane</keyword>
<evidence type="ECO:0000313" key="13">
    <source>
        <dbReference type="EMBL" id="AHA51255.1"/>
    </source>
</evidence>
<dbReference type="EMBL" id="KF317321">
    <property type="protein sequence ID" value="AHA51255.1"/>
    <property type="molecule type" value="mRNA"/>
</dbReference>
<evidence type="ECO:0000256" key="11">
    <source>
        <dbReference type="SAM" id="Phobius"/>
    </source>
</evidence>
<feature type="transmembrane region" description="Helical" evidence="11">
    <location>
        <begin position="261"/>
        <end position="282"/>
    </location>
</feature>
<comment type="subcellular location">
    <subcellularLocation>
        <location evidence="1">Membrane</location>
        <topology evidence="1">Multi-pass membrane protein</topology>
    </subcellularLocation>
</comment>
<name>V9PPG0_BATCU</name>
<dbReference type="GO" id="GO:0015276">
    <property type="term" value="F:ligand-gated monoatomic ion channel activity"/>
    <property type="evidence" value="ECO:0007669"/>
    <property type="project" value="InterPro"/>
</dbReference>
<dbReference type="PANTHER" id="PTHR18966">
    <property type="entry name" value="IONOTROPIC GLUTAMATE RECEPTOR"/>
    <property type="match status" value="1"/>
</dbReference>
<accession>V9PPG0</accession>
<dbReference type="AlphaFoldDB" id="V9PPG0"/>
<protein>
    <submittedName>
        <fullName evidence="13">Lig_chan domain-containing protein</fullName>
    </submittedName>
</protein>
<proteinExistence type="evidence at transcript level"/>
<dbReference type="SMART" id="SM00079">
    <property type="entry name" value="PBPe"/>
    <property type="match status" value="1"/>
</dbReference>
<feature type="transmembrane region" description="Helical" evidence="11">
    <location>
        <begin position="294"/>
        <end position="318"/>
    </location>
</feature>
<feature type="transmembrane region" description="Helical" evidence="11">
    <location>
        <begin position="6"/>
        <end position="28"/>
    </location>
</feature>
<reference evidence="13" key="1">
    <citation type="journal article" date="2013" name="Science">
        <title>The genome of the ctenophore Mnemiopsis leidyi and its implications for cell type evolution.</title>
        <authorList>
            <consortium name="NISC Comparative Sequencing Program"/>
            <person name="Ryan J.F."/>
            <person name="Pang K."/>
            <person name="Schnitzler C.E."/>
            <person name="Nguyen A.D."/>
            <person name="Moreland R.T."/>
            <person name="Simmons D.K."/>
            <person name="Koch B.J."/>
            <person name="Francis W.R."/>
            <person name="Havlak P."/>
            <person name="Smith S.A."/>
            <person name="Putnam N.H."/>
            <person name="Haddock S.H."/>
            <person name="Dunn C.W."/>
            <person name="Wolfsberg T.G."/>
            <person name="Mullikin J.C."/>
            <person name="Martindale M.Q."/>
            <person name="Baxevanis A.D."/>
        </authorList>
    </citation>
    <scope>NUCLEOTIDE SEQUENCE</scope>
    <source>
        <strain evidence="13">15716</strain>
    </source>
</reference>
<evidence type="ECO:0000259" key="12">
    <source>
        <dbReference type="SMART" id="SM00079"/>
    </source>
</evidence>
<evidence type="ECO:0000256" key="1">
    <source>
        <dbReference type="ARBA" id="ARBA00004141"/>
    </source>
</evidence>
<evidence type="ECO:0000256" key="9">
    <source>
        <dbReference type="ARBA" id="ARBA00023286"/>
    </source>
</evidence>
<keyword evidence="4 11" id="KW-1133">Transmembrane helix</keyword>
<evidence type="ECO:0000256" key="4">
    <source>
        <dbReference type="ARBA" id="ARBA00022989"/>
    </source>
</evidence>
<evidence type="ECO:0000256" key="5">
    <source>
        <dbReference type="ARBA" id="ARBA00023065"/>
    </source>
</evidence>
<dbReference type="SUPFAM" id="SSF53850">
    <property type="entry name" value="Periplasmic binding protein-like II"/>
    <property type="match status" value="1"/>
</dbReference>
<dbReference type="Pfam" id="PF00060">
    <property type="entry name" value="Lig_chan"/>
    <property type="match status" value="1"/>
</dbReference>
<evidence type="ECO:0000256" key="8">
    <source>
        <dbReference type="ARBA" id="ARBA00023180"/>
    </source>
</evidence>
<keyword evidence="10" id="KW-0407">Ion channel</keyword>
<feature type="non-terminal residue" evidence="13">
    <location>
        <position position="1"/>
    </location>
</feature>
<evidence type="ECO:0000256" key="7">
    <source>
        <dbReference type="ARBA" id="ARBA00023170"/>
    </source>
</evidence>
<evidence type="ECO:0000256" key="2">
    <source>
        <dbReference type="ARBA" id="ARBA00022448"/>
    </source>
</evidence>
<dbReference type="GO" id="GO:0016020">
    <property type="term" value="C:membrane"/>
    <property type="evidence" value="ECO:0007669"/>
    <property type="project" value="UniProtKB-SubCell"/>
</dbReference>
<organism evidence="13">
    <name type="scientific">Bathyctena chuni</name>
    <name type="common">Comb jellyfish</name>
    <dbReference type="NCBI Taxonomy" id="1403704"/>
    <lineage>
        <taxon>Eukaryota</taxon>
        <taxon>Metazoa</taxon>
        <taxon>Ctenophora</taxon>
        <taxon>Tentaculata</taxon>
        <taxon>Cydippida</taxon>
        <taxon>Bathyctenidae</taxon>
        <taxon>Bathyctena</taxon>
    </lineage>
</organism>
<keyword evidence="5" id="KW-0406">Ion transport</keyword>
<dbReference type="Gene3D" id="1.10.287.70">
    <property type="match status" value="1"/>
</dbReference>
<keyword evidence="2" id="KW-0813">Transport</keyword>
<dbReference type="InterPro" id="IPR015683">
    <property type="entry name" value="Ionotropic_Glu_rcpt"/>
</dbReference>
<feature type="transmembrane region" description="Helical" evidence="11">
    <location>
        <begin position="49"/>
        <end position="67"/>
    </location>
</feature>
<evidence type="ECO:0000256" key="3">
    <source>
        <dbReference type="ARBA" id="ARBA00022692"/>
    </source>
</evidence>
<evidence type="ECO:0000256" key="10">
    <source>
        <dbReference type="ARBA" id="ARBA00023303"/>
    </source>
</evidence>
<feature type="transmembrane region" description="Helical" evidence="11">
    <location>
        <begin position="79"/>
        <end position="101"/>
    </location>
</feature>
<keyword evidence="8" id="KW-0325">Glycoprotein</keyword>